<dbReference type="SUPFAM" id="SSF63829">
    <property type="entry name" value="Calcium-dependent phosphotriesterase"/>
    <property type="match status" value="1"/>
</dbReference>
<dbReference type="Gene3D" id="2.120.10.30">
    <property type="entry name" value="TolB, C-terminal domain"/>
    <property type="match status" value="1"/>
</dbReference>
<dbReference type="STRING" id="1280837.A0A316V6Y9"/>
<evidence type="ECO:0000313" key="2">
    <source>
        <dbReference type="Proteomes" id="UP000245771"/>
    </source>
</evidence>
<dbReference type="OrthoDB" id="423498at2759"/>
<evidence type="ECO:0008006" key="3">
    <source>
        <dbReference type="Google" id="ProtNLM"/>
    </source>
</evidence>
<dbReference type="EMBL" id="KZ819605">
    <property type="protein sequence ID" value="PWN32954.1"/>
    <property type="molecule type" value="Genomic_DNA"/>
</dbReference>
<dbReference type="GeneID" id="37021748"/>
<proteinExistence type="predicted"/>
<protein>
    <recommendedName>
        <fullName evidence="3">Calcium-dependent phosphotriesterase</fullName>
    </recommendedName>
</protein>
<dbReference type="PANTHER" id="PTHR47064">
    <property type="entry name" value="PUTATIVE (AFU_ORTHOLOGUE AFUA_1G08990)-RELATED"/>
    <property type="match status" value="1"/>
</dbReference>
<dbReference type="Proteomes" id="UP000245771">
    <property type="component" value="Unassembled WGS sequence"/>
</dbReference>
<dbReference type="AlphaFoldDB" id="A0A316V6Y9"/>
<accession>A0A316V6Y9</accession>
<reference evidence="1 2" key="1">
    <citation type="journal article" date="2018" name="Mol. Biol. Evol.">
        <title>Broad Genomic Sampling Reveals a Smut Pathogenic Ancestry of the Fungal Clade Ustilaginomycotina.</title>
        <authorList>
            <person name="Kijpornyongpan T."/>
            <person name="Mondo S.J."/>
            <person name="Barry K."/>
            <person name="Sandor L."/>
            <person name="Lee J."/>
            <person name="Lipzen A."/>
            <person name="Pangilinan J."/>
            <person name="LaButti K."/>
            <person name="Hainaut M."/>
            <person name="Henrissat B."/>
            <person name="Grigoriev I.V."/>
            <person name="Spatafora J.W."/>
            <person name="Aime M.C."/>
        </authorList>
    </citation>
    <scope>NUCLEOTIDE SEQUENCE [LARGE SCALE GENOMIC DNA]</scope>
    <source>
        <strain evidence="1 2">MCA 3882</strain>
    </source>
</reference>
<organism evidence="1 2">
    <name type="scientific">Meira miltonrushii</name>
    <dbReference type="NCBI Taxonomy" id="1280837"/>
    <lineage>
        <taxon>Eukaryota</taxon>
        <taxon>Fungi</taxon>
        <taxon>Dikarya</taxon>
        <taxon>Basidiomycota</taxon>
        <taxon>Ustilaginomycotina</taxon>
        <taxon>Exobasidiomycetes</taxon>
        <taxon>Exobasidiales</taxon>
        <taxon>Brachybasidiaceae</taxon>
        <taxon>Meira</taxon>
    </lineage>
</organism>
<keyword evidence="2" id="KW-1185">Reference proteome</keyword>
<dbReference type="InterPro" id="IPR052988">
    <property type="entry name" value="Oryzine_lactonohydrolase"/>
</dbReference>
<dbReference type="InterPro" id="IPR011042">
    <property type="entry name" value="6-blade_b-propeller_TolB-like"/>
</dbReference>
<dbReference type="InParanoid" id="A0A316V6Y9"/>
<sequence length="438" mass="48356">MSNGSKDGARFEVLSDTFAGLIGQRPHLRKLLKTQDGKALFHEAGIYLSDSNTVILSSNRYERKGKENDQYACVVHLPINALPRPKANDPVYPGEPSVHMQEHIWSQITVRESLGKDMIMPNGATRWTLDDGREGVLWCEQGKHDLTAVQDPTQAYVHSALVVYDPKNYSTSSTVDSFEGKRFSSLNDVVVHQQSGAVFFTDPDYGVEQLFKRGHDIQTGEHAYAPNGVYCWQPKSGKVTLLDSDYVKPNGCTFVPDPNYPSTSGVGALVTTDTGRLNFKHLRCPKSGKLSAHFVCDKGKPACIYAYPVNYQKDKCSPDHPFVDVERRQLVAHSSCSGAPDGIHPDEKGNVWAGHSDGVHAYAIDWSTFSKAHTQSNQKPIGRLIGKIRLPDGHGVANFCWAGKVSGGNDSTCPDRYRMLLFAEDELWEAIVAVNGFD</sequence>
<gene>
    <name evidence="1" type="ORF">FA14DRAFT_165614</name>
</gene>
<evidence type="ECO:0000313" key="1">
    <source>
        <dbReference type="EMBL" id="PWN32954.1"/>
    </source>
</evidence>
<dbReference type="RefSeq" id="XP_025353256.1">
    <property type="nucleotide sequence ID" value="XM_025499967.1"/>
</dbReference>
<name>A0A316V6Y9_9BASI</name>
<dbReference type="PANTHER" id="PTHR47064:SF2">
    <property type="entry name" value="SMP-30_GLUCONOLACTONASE_LRE-LIKE REGION DOMAIN-CONTAINING PROTEIN-RELATED"/>
    <property type="match status" value="1"/>
</dbReference>